<evidence type="ECO:0000256" key="2">
    <source>
        <dbReference type="ARBA" id="ARBA00022448"/>
    </source>
</evidence>
<dbReference type="FunFam" id="1.20.5.110:FF:000004">
    <property type="entry name" value="Vesicle-associated membrane protein 7"/>
    <property type="match status" value="1"/>
</dbReference>
<comment type="subcellular location">
    <subcellularLocation>
        <location evidence="7">Endomembrane system</location>
        <topology evidence="7">Single-pass type IV membrane protein</topology>
    </subcellularLocation>
</comment>
<keyword evidence="8" id="KW-0175">Coiled coil</keyword>
<dbReference type="PANTHER" id="PTHR46897:SF1">
    <property type="entry name" value="VESICLE-ASSOCIATED MEMBRANE PROTEIN 4"/>
    <property type="match status" value="1"/>
</dbReference>
<organism evidence="11 12">
    <name type="scientific">Prymnesium parvum</name>
    <name type="common">Toxic golden alga</name>
    <dbReference type="NCBI Taxonomy" id="97485"/>
    <lineage>
        <taxon>Eukaryota</taxon>
        <taxon>Haptista</taxon>
        <taxon>Haptophyta</taxon>
        <taxon>Prymnesiophyceae</taxon>
        <taxon>Prymnesiales</taxon>
        <taxon>Prymnesiaceae</taxon>
        <taxon>Prymnesium</taxon>
    </lineage>
</organism>
<evidence type="ECO:0000313" key="12">
    <source>
        <dbReference type="Proteomes" id="UP001515480"/>
    </source>
</evidence>
<dbReference type="GO" id="GO:0005737">
    <property type="term" value="C:cytoplasm"/>
    <property type="evidence" value="ECO:0007669"/>
    <property type="project" value="UniProtKB-ARBA"/>
</dbReference>
<dbReference type="GO" id="GO:0090161">
    <property type="term" value="P:Golgi ribbon formation"/>
    <property type="evidence" value="ECO:0007669"/>
    <property type="project" value="InterPro"/>
</dbReference>
<dbReference type="GO" id="GO:0016020">
    <property type="term" value="C:membrane"/>
    <property type="evidence" value="ECO:0007669"/>
    <property type="project" value="InterPro"/>
</dbReference>
<evidence type="ECO:0000256" key="6">
    <source>
        <dbReference type="ARBA" id="ARBA00023136"/>
    </source>
</evidence>
<feature type="domain" description="V-SNARE coiled-coil homology" evidence="10">
    <location>
        <begin position="3"/>
        <end position="63"/>
    </location>
</feature>
<dbReference type="InterPro" id="IPR001388">
    <property type="entry name" value="Synaptobrevin-like"/>
</dbReference>
<evidence type="ECO:0000256" key="8">
    <source>
        <dbReference type="PROSITE-ProRule" id="PRU00290"/>
    </source>
</evidence>
<comment type="similarity">
    <text evidence="1">Belongs to the synaptobrevin family.</text>
</comment>
<protein>
    <recommendedName>
        <fullName evidence="10">V-SNARE coiled-coil homology domain-containing protein</fullName>
    </recommendedName>
</protein>
<name>A0AB34JII9_PRYPA</name>
<dbReference type="PROSITE" id="PS50892">
    <property type="entry name" value="V_SNARE"/>
    <property type="match status" value="1"/>
</dbReference>
<keyword evidence="3 9" id="KW-0812">Transmembrane</keyword>
<dbReference type="InterPro" id="IPR042887">
    <property type="entry name" value="VAMP4"/>
</dbReference>
<dbReference type="PRINTS" id="PR00219">
    <property type="entry name" value="SYNAPTOBREVN"/>
</dbReference>
<keyword evidence="2" id="KW-0813">Transport</keyword>
<reference evidence="11 12" key="1">
    <citation type="journal article" date="2024" name="Science">
        <title>Giant polyketide synthase enzymes in the biosynthesis of giant marine polyether toxins.</title>
        <authorList>
            <person name="Fallon T.R."/>
            <person name="Shende V.V."/>
            <person name="Wierzbicki I.H."/>
            <person name="Pendleton A.L."/>
            <person name="Watervoot N.F."/>
            <person name="Auber R.P."/>
            <person name="Gonzalez D.J."/>
            <person name="Wisecaver J.H."/>
            <person name="Moore B.S."/>
        </authorList>
    </citation>
    <scope>NUCLEOTIDE SEQUENCE [LARGE SCALE GENOMIC DNA]</scope>
    <source>
        <strain evidence="11 12">12B1</strain>
    </source>
</reference>
<sequence length="103" mass="11608">MDKFRDVHDDLHEATELMRGNIESVVSRGEHLELLMDKSEGLSASARQFQKHSSGLRRALWWKNAKMMAMCIGSLMAVILLIVSLKCGWAFRKCGTYAGHAEV</sequence>
<evidence type="ECO:0000256" key="4">
    <source>
        <dbReference type="ARBA" id="ARBA00022927"/>
    </source>
</evidence>
<dbReference type="GO" id="GO:0016192">
    <property type="term" value="P:vesicle-mediated transport"/>
    <property type="evidence" value="ECO:0007669"/>
    <property type="project" value="InterPro"/>
</dbReference>
<evidence type="ECO:0000259" key="10">
    <source>
        <dbReference type="PROSITE" id="PS50892"/>
    </source>
</evidence>
<keyword evidence="5 9" id="KW-1133">Transmembrane helix</keyword>
<comment type="caution">
    <text evidence="11">The sequence shown here is derived from an EMBL/GenBank/DDBJ whole genome shotgun (WGS) entry which is preliminary data.</text>
</comment>
<evidence type="ECO:0000256" key="5">
    <source>
        <dbReference type="ARBA" id="ARBA00022989"/>
    </source>
</evidence>
<gene>
    <name evidence="11" type="ORF">AB1Y20_021054</name>
</gene>
<dbReference type="EMBL" id="JBGBPQ010000007">
    <property type="protein sequence ID" value="KAL1521388.1"/>
    <property type="molecule type" value="Genomic_DNA"/>
</dbReference>
<evidence type="ECO:0000256" key="7">
    <source>
        <dbReference type="ARBA" id="ARBA00046280"/>
    </source>
</evidence>
<dbReference type="PANTHER" id="PTHR46897">
    <property type="entry name" value="VESICLE-ASSOCIATED MEMBRANE PROTEIN 4"/>
    <property type="match status" value="1"/>
</dbReference>
<evidence type="ECO:0000256" key="3">
    <source>
        <dbReference type="ARBA" id="ARBA00022692"/>
    </source>
</evidence>
<keyword evidence="12" id="KW-1185">Reference proteome</keyword>
<dbReference type="Proteomes" id="UP001515480">
    <property type="component" value="Unassembled WGS sequence"/>
</dbReference>
<accession>A0AB34JII9</accession>
<dbReference type="Gene3D" id="1.20.5.110">
    <property type="match status" value="1"/>
</dbReference>
<dbReference type="GO" id="GO:0015031">
    <property type="term" value="P:protein transport"/>
    <property type="evidence" value="ECO:0007669"/>
    <property type="project" value="UniProtKB-KW"/>
</dbReference>
<keyword evidence="6 9" id="KW-0472">Membrane</keyword>
<keyword evidence="4" id="KW-0653">Protein transport</keyword>
<dbReference type="InterPro" id="IPR042855">
    <property type="entry name" value="V_SNARE_CC"/>
</dbReference>
<dbReference type="Pfam" id="PF00957">
    <property type="entry name" value="Synaptobrevin"/>
    <property type="match status" value="1"/>
</dbReference>
<proteinExistence type="inferred from homology"/>
<dbReference type="GO" id="GO:0012505">
    <property type="term" value="C:endomembrane system"/>
    <property type="evidence" value="ECO:0007669"/>
    <property type="project" value="UniProtKB-SubCell"/>
</dbReference>
<dbReference type="SUPFAM" id="SSF58038">
    <property type="entry name" value="SNARE fusion complex"/>
    <property type="match status" value="1"/>
</dbReference>
<feature type="transmembrane region" description="Helical" evidence="9">
    <location>
        <begin position="67"/>
        <end position="85"/>
    </location>
</feature>
<evidence type="ECO:0000256" key="9">
    <source>
        <dbReference type="SAM" id="Phobius"/>
    </source>
</evidence>
<evidence type="ECO:0000256" key="1">
    <source>
        <dbReference type="ARBA" id="ARBA00008025"/>
    </source>
</evidence>
<evidence type="ECO:0000313" key="11">
    <source>
        <dbReference type="EMBL" id="KAL1521388.1"/>
    </source>
</evidence>
<dbReference type="AlphaFoldDB" id="A0AB34JII9"/>